<organism evidence="2 3">
    <name type="scientific">Limosa lapponica baueri</name>
    <dbReference type="NCBI Taxonomy" id="1758121"/>
    <lineage>
        <taxon>Eukaryota</taxon>
        <taxon>Metazoa</taxon>
        <taxon>Chordata</taxon>
        <taxon>Craniata</taxon>
        <taxon>Vertebrata</taxon>
        <taxon>Euteleostomi</taxon>
        <taxon>Archelosauria</taxon>
        <taxon>Archosauria</taxon>
        <taxon>Dinosauria</taxon>
        <taxon>Saurischia</taxon>
        <taxon>Theropoda</taxon>
        <taxon>Coelurosauria</taxon>
        <taxon>Aves</taxon>
        <taxon>Neognathae</taxon>
        <taxon>Neoaves</taxon>
        <taxon>Charadriiformes</taxon>
        <taxon>Scolopacidae</taxon>
        <taxon>Limosa</taxon>
    </lineage>
</organism>
<name>A0A2I0UPX8_LIMLA</name>
<reference evidence="3" key="1">
    <citation type="submission" date="2017-11" db="EMBL/GenBank/DDBJ databases">
        <authorList>
            <person name="Lima N.C."/>
            <person name="Parody-Merino A.M."/>
            <person name="Battley P.F."/>
            <person name="Fidler A.E."/>
            <person name="Prosdocimi F."/>
        </authorList>
    </citation>
    <scope>NUCLEOTIDE SEQUENCE [LARGE SCALE GENOMIC DNA]</scope>
</reference>
<evidence type="ECO:0000313" key="2">
    <source>
        <dbReference type="EMBL" id="PKU48091.1"/>
    </source>
</evidence>
<proteinExistence type="predicted"/>
<feature type="compositionally biased region" description="Basic and acidic residues" evidence="1">
    <location>
        <begin position="31"/>
        <end position="48"/>
    </location>
</feature>
<reference evidence="3" key="2">
    <citation type="submission" date="2017-12" db="EMBL/GenBank/DDBJ databases">
        <title>Genome sequence of the Bar-tailed Godwit (Limosa lapponica baueri).</title>
        <authorList>
            <person name="Lima N.C.B."/>
            <person name="Parody-Merino A.M."/>
            <person name="Battley P.F."/>
            <person name="Fidler A.E."/>
            <person name="Prosdocimi F."/>
        </authorList>
    </citation>
    <scope>NUCLEOTIDE SEQUENCE [LARGE SCALE GENOMIC DNA]</scope>
</reference>
<sequence length="89" mass="9507">MDSELALWRDAGSASPVTARPFDEMGTNMMEDEHCLKPASPEAERDGKAAGSHVGKNSQKVVVGQSPYECLLLSREKLLGCAADLSVQS</sequence>
<evidence type="ECO:0000313" key="3">
    <source>
        <dbReference type="Proteomes" id="UP000233556"/>
    </source>
</evidence>
<dbReference type="AlphaFoldDB" id="A0A2I0UPX8"/>
<gene>
    <name evidence="2" type="ORF">llap_1562</name>
</gene>
<protein>
    <submittedName>
        <fullName evidence="2">Uncharacterized protein</fullName>
    </submittedName>
</protein>
<dbReference type="Proteomes" id="UP000233556">
    <property type="component" value="Unassembled WGS sequence"/>
</dbReference>
<feature type="region of interest" description="Disordered" evidence="1">
    <location>
        <begin position="1"/>
        <end position="57"/>
    </location>
</feature>
<accession>A0A2I0UPX8</accession>
<dbReference type="EMBL" id="KZ505660">
    <property type="protein sequence ID" value="PKU48091.1"/>
    <property type="molecule type" value="Genomic_DNA"/>
</dbReference>
<evidence type="ECO:0000256" key="1">
    <source>
        <dbReference type="SAM" id="MobiDB-lite"/>
    </source>
</evidence>
<keyword evidence="3" id="KW-1185">Reference proteome</keyword>